<feature type="compositionally biased region" description="Basic and acidic residues" evidence="1">
    <location>
        <begin position="103"/>
        <end position="119"/>
    </location>
</feature>
<dbReference type="PROSITE" id="PS00018">
    <property type="entry name" value="EF_HAND_1"/>
    <property type="match status" value="1"/>
</dbReference>
<feature type="compositionally biased region" description="Basic and acidic residues" evidence="1">
    <location>
        <begin position="142"/>
        <end position="154"/>
    </location>
</feature>
<dbReference type="VEuPathDB" id="FungiDB:BCV72DRAFT_219754"/>
<dbReference type="InterPro" id="IPR018247">
    <property type="entry name" value="EF_Hand_1_Ca_BS"/>
</dbReference>
<reference evidence="2 3" key="1">
    <citation type="journal article" date="2016" name="Proc. Natl. Acad. Sci. U.S.A.">
        <title>Lipid metabolic changes in an early divergent fungus govern the establishment of a mutualistic symbiosis with endobacteria.</title>
        <authorList>
            <person name="Lastovetsky O.A."/>
            <person name="Gaspar M.L."/>
            <person name="Mondo S.J."/>
            <person name="LaButti K.M."/>
            <person name="Sandor L."/>
            <person name="Grigoriev I.V."/>
            <person name="Henry S.A."/>
            <person name="Pawlowska T.E."/>
        </authorList>
    </citation>
    <scope>NUCLEOTIDE SEQUENCE [LARGE SCALE GENOMIC DNA]</scope>
    <source>
        <strain evidence="2 3">ATCC 11559</strain>
    </source>
</reference>
<feature type="compositionally biased region" description="Basic residues" evidence="1">
    <location>
        <begin position="200"/>
        <end position="213"/>
    </location>
</feature>
<dbReference type="AlphaFoldDB" id="A0A0A1MRC1"/>
<dbReference type="OMA" id="NSSMDKY"/>
<dbReference type="Proteomes" id="UP000242381">
    <property type="component" value="Unassembled WGS sequence"/>
</dbReference>
<proteinExistence type="predicted"/>
<dbReference type="PANTHER" id="PTHR40132">
    <property type="entry name" value="PRE-MRNA-SPLICING FACTOR 38B"/>
    <property type="match status" value="1"/>
</dbReference>
<name>A0A0A1MRC1_RHIZD</name>
<evidence type="ECO:0000256" key="1">
    <source>
        <dbReference type="SAM" id="MobiDB-lite"/>
    </source>
</evidence>
<sequence length="213" mass="24901">MSKSNNAVNSIVSDLMRAAAGAGARNVSDEDIDKYVADLILKEAEEKRKKYQEVGIQAYQPVTRKPRPNTRFLLNVVKATDSHNQAVLRANERNINKLRKDRLKREEETRRSHDDSDSPHKRKRSSSDDSDDDRTSKKSKRKDSSRERLPEKKEKIKYRGRGKVRIECPSMDKYFSSEYDPLLDGNDDDDDKYMTANEYRKKHKKKKKKKHDE</sequence>
<accession>A0A0A1MRC1</accession>
<feature type="region of interest" description="Disordered" evidence="1">
    <location>
        <begin position="91"/>
        <end position="213"/>
    </location>
</feature>
<dbReference type="PANTHER" id="PTHR40132:SF1">
    <property type="entry name" value="PRE-MRNA-SPLICING FACTOR 38B"/>
    <property type="match status" value="1"/>
</dbReference>
<evidence type="ECO:0000313" key="3">
    <source>
        <dbReference type="Proteomes" id="UP000242381"/>
    </source>
</evidence>
<organism evidence="2 3">
    <name type="scientific">Rhizopus microsporus</name>
    <dbReference type="NCBI Taxonomy" id="58291"/>
    <lineage>
        <taxon>Eukaryota</taxon>
        <taxon>Fungi</taxon>
        <taxon>Fungi incertae sedis</taxon>
        <taxon>Mucoromycota</taxon>
        <taxon>Mucoromycotina</taxon>
        <taxon>Mucoromycetes</taxon>
        <taxon>Mucorales</taxon>
        <taxon>Mucorineae</taxon>
        <taxon>Rhizopodaceae</taxon>
        <taxon>Rhizopus</taxon>
    </lineage>
</organism>
<evidence type="ECO:0000313" key="2">
    <source>
        <dbReference type="EMBL" id="ORE14330.1"/>
    </source>
</evidence>
<protein>
    <submittedName>
        <fullName evidence="2">Uncharacterized protein</fullName>
    </submittedName>
</protein>
<dbReference type="EMBL" id="KV921477">
    <property type="protein sequence ID" value="ORE14330.1"/>
    <property type="molecule type" value="Genomic_DNA"/>
</dbReference>
<gene>
    <name evidence="2" type="ORF">BCV71DRAFT_293664</name>
</gene>